<comment type="caution">
    <text evidence="1">The sequence shown here is derived from an EMBL/GenBank/DDBJ whole genome shotgun (WGS) entry which is preliminary data.</text>
</comment>
<sequence>MEPVTLIVRALTAVAHGNSGTALRAAVAERFAGTPAATLVLAEHQNDPDTWAKPLAKHLRQLGADTDPHIVALARALQPEGKYDVRITDAKGVQIGDGNTQTNTFS</sequence>
<evidence type="ECO:0000313" key="1">
    <source>
        <dbReference type="EMBL" id="GID59005.1"/>
    </source>
</evidence>
<reference evidence="1 2" key="1">
    <citation type="submission" date="2021-01" db="EMBL/GenBank/DDBJ databases">
        <title>Whole genome shotgun sequence of Actinoplanes couchii NBRC 106145.</title>
        <authorList>
            <person name="Komaki H."/>
            <person name="Tamura T."/>
        </authorList>
    </citation>
    <scope>NUCLEOTIDE SEQUENCE [LARGE SCALE GENOMIC DNA]</scope>
    <source>
        <strain evidence="1 2">NBRC 106145</strain>
    </source>
</reference>
<dbReference type="RefSeq" id="WP_203804575.1">
    <property type="nucleotide sequence ID" value="NZ_BAAAQE010000093.1"/>
</dbReference>
<name>A0ABQ3XKI2_9ACTN</name>
<protein>
    <submittedName>
        <fullName evidence="1">Uncharacterized protein</fullName>
    </submittedName>
</protein>
<dbReference type="EMBL" id="BOMG01000093">
    <property type="protein sequence ID" value="GID59005.1"/>
    <property type="molecule type" value="Genomic_DNA"/>
</dbReference>
<accession>A0ABQ3XKI2</accession>
<organism evidence="1 2">
    <name type="scientific">Actinoplanes couchii</name>
    <dbReference type="NCBI Taxonomy" id="403638"/>
    <lineage>
        <taxon>Bacteria</taxon>
        <taxon>Bacillati</taxon>
        <taxon>Actinomycetota</taxon>
        <taxon>Actinomycetes</taxon>
        <taxon>Micromonosporales</taxon>
        <taxon>Micromonosporaceae</taxon>
        <taxon>Actinoplanes</taxon>
    </lineage>
</organism>
<proteinExistence type="predicted"/>
<evidence type="ECO:0000313" key="2">
    <source>
        <dbReference type="Proteomes" id="UP000612282"/>
    </source>
</evidence>
<keyword evidence="2" id="KW-1185">Reference proteome</keyword>
<gene>
    <name evidence="1" type="ORF">Aco03nite_074090</name>
</gene>
<dbReference type="Proteomes" id="UP000612282">
    <property type="component" value="Unassembled WGS sequence"/>
</dbReference>